<dbReference type="GO" id="GO:0004252">
    <property type="term" value="F:serine-type endopeptidase activity"/>
    <property type="evidence" value="ECO:0007669"/>
    <property type="project" value="InterPro"/>
</dbReference>
<evidence type="ECO:0000259" key="3">
    <source>
        <dbReference type="PROSITE" id="PS50240"/>
    </source>
</evidence>
<dbReference type="PROSITE" id="PS00135">
    <property type="entry name" value="TRYPSIN_SER"/>
    <property type="match status" value="2"/>
</dbReference>
<dbReference type="Pfam" id="PF00089">
    <property type="entry name" value="Trypsin"/>
    <property type="match status" value="1"/>
</dbReference>
<keyword evidence="5" id="KW-1185">Reference proteome</keyword>
<dbReference type="OrthoDB" id="7754674at2759"/>
<reference evidence="4 5" key="1">
    <citation type="submission" date="2014-11" db="EMBL/GenBank/DDBJ databases">
        <title>Genetic blueprint of the zoonotic pathogen Toxocara canis.</title>
        <authorList>
            <person name="Zhu X.-Q."/>
            <person name="Korhonen P.K."/>
            <person name="Cai H."/>
            <person name="Young N.D."/>
            <person name="Nejsum P."/>
            <person name="von Samson-Himmelstjerna G."/>
            <person name="Boag P.R."/>
            <person name="Tan P."/>
            <person name="Li Q."/>
            <person name="Min J."/>
            <person name="Yang Y."/>
            <person name="Wang X."/>
            <person name="Fang X."/>
            <person name="Hall R.S."/>
            <person name="Hofmann A."/>
            <person name="Sternberg P.W."/>
            <person name="Jex A.R."/>
            <person name="Gasser R.B."/>
        </authorList>
    </citation>
    <scope>NUCLEOTIDE SEQUENCE [LARGE SCALE GENOMIC DNA]</scope>
    <source>
        <strain evidence="4">PN_DK_2014</strain>
    </source>
</reference>
<evidence type="ECO:0000256" key="1">
    <source>
        <dbReference type="ARBA" id="ARBA00023157"/>
    </source>
</evidence>
<evidence type="ECO:0000313" key="5">
    <source>
        <dbReference type="Proteomes" id="UP000031036"/>
    </source>
</evidence>
<dbReference type="PANTHER" id="PTHR24253">
    <property type="entry name" value="TRANSMEMBRANE PROTEASE SERINE"/>
    <property type="match status" value="1"/>
</dbReference>
<dbReference type="GO" id="GO:0006508">
    <property type="term" value="P:proteolysis"/>
    <property type="evidence" value="ECO:0007669"/>
    <property type="project" value="InterPro"/>
</dbReference>
<evidence type="ECO:0000256" key="2">
    <source>
        <dbReference type="SAM" id="MobiDB-lite"/>
    </source>
</evidence>
<dbReference type="Gene3D" id="2.40.10.10">
    <property type="entry name" value="Trypsin-like serine proteases"/>
    <property type="match status" value="2"/>
</dbReference>
<name>A0A0B2VE62_TOXCA</name>
<organism evidence="4 5">
    <name type="scientific">Toxocara canis</name>
    <name type="common">Canine roundworm</name>
    <dbReference type="NCBI Taxonomy" id="6265"/>
    <lineage>
        <taxon>Eukaryota</taxon>
        <taxon>Metazoa</taxon>
        <taxon>Ecdysozoa</taxon>
        <taxon>Nematoda</taxon>
        <taxon>Chromadorea</taxon>
        <taxon>Rhabditida</taxon>
        <taxon>Spirurina</taxon>
        <taxon>Ascaridomorpha</taxon>
        <taxon>Ascaridoidea</taxon>
        <taxon>Toxocaridae</taxon>
        <taxon>Toxocara</taxon>
    </lineage>
</organism>
<dbReference type="PROSITE" id="PS50240">
    <property type="entry name" value="TRYPSIN_DOM"/>
    <property type="match status" value="1"/>
</dbReference>
<dbReference type="PANTHER" id="PTHR24253:SF176">
    <property type="entry name" value="CORIN, ISOFORM B"/>
    <property type="match status" value="1"/>
</dbReference>
<feature type="compositionally biased region" description="Gly residues" evidence="2">
    <location>
        <begin position="41"/>
        <end position="51"/>
    </location>
</feature>
<comment type="caution">
    <text evidence="4">The sequence shown here is derived from an EMBL/GenBank/DDBJ whole genome shotgun (WGS) entry which is preliminary data.</text>
</comment>
<dbReference type="EMBL" id="JPKZ01001844">
    <property type="protein sequence ID" value="KHN79828.1"/>
    <property type="molecule type" value="Genomic_DNA"/>
</dbReference>
<dbReference type="SMART" id="SM00020">
    <property type="entry name" value="Tryp_SPc"/>
    <property type="match status" value="1"/>
</dbReference>
<dbReference type="SUPFAM" id="SSF50494">
    <property type="entry name" value="Trypsin-like serine proteases"/>
    <property type="match status" value="2"/>
</dbReference>
<evidence type="ECO:0000313" key="4">
    <source>
        <dbReference type="EMBL" id="KHN79828.1"/>
    </source>
</evidence>
<dbReference type="InterPro" id="IPR001254">
    <property type="entry name" value="Trypsin_dom"/>
</dbReference>
<gene>
    <name evidence="4" type="ORF">Tcan_07613</name>
</gene>
<dbReference type="InterPro" id="IPR009003">
    <property type="entry name" value="Peptidase_S1_PA"/>
</dbReference>
<dbReference type="InterPro" id="IPR043504">
    <property type="entry name" value="Peptidase_S1_PA_chymotrypsin"/>
</dbReference>
<dbReference type="STRING" id="6265.A0A0B2VE62"/>
<dbReference type="AlphaFoldDB" id="A0A0B2VE62"/>
<sequence>MKIKKDGATKGSKRSGSAQQRQPEQPEPSSGIRIQKKDRGGLVGGTEGDSGGPLQVLHNNVWYQVGITSFGENTHEGLIDQASYPAGTQISSGLSVTLRQASVPFINRQRCSDLWMHMPSGGLQIIDSQLCAGAWYKGTGEGDSGGPLQVLHNNVWYQVGITSFGENTHEGLIDQASYPGVFTRVSSYCDFIEKATQALVKCSAKAITTAPEMLSLPWFAILTIVLMRLI</sequence>
<accession>A0A0B2VE62</accession>
<dbReference type="Proteomes" id="UP000031036">
    <property type="component" value="Unassembled WGS sequence"/>
</dbReference>
<protein>
    <submittedName>
        <fullName evidence="4">Clotting factor B</fullName>
    </submittedName>
</protein>
<feature type="domain" description="Peptidase S1" evidence="3">
    <location>
        <begin position="32"/>
        <end position="197"/>
    </location>
</feature>
<feature type="region of interest" description="Disordered" evidence="2">
    <location>
        <begin position="1"/>
        <end position="51"/>
    </location>
</feature>
<keyword evidence="1" id="KW-1015">Disulfide bond</keyword>
<dbReference type="InterPro" id="IPR033116">
    <property type="entry name" value="TRYPSIN_SER"/>
</dbReference>
<proteinExistence type="predicted"/>